<dbReference type="PANTHER" id="PTHR43280:SF10">
    <property type="entry name" value="REGULATORY PROTEIN POCR"/>
    <property type="match status" value="1"/>
</dbReference>
<dbReference type="AlphaFoldDB" id="A0A9D1DXP7"/>
<sequence>MDEIELELLYNQNDICEAFLYQGEAEAVRLFERKIESLARLPEGEELMIRRIFLTSLNRSLYNYILFSHGISLCECCYENFRQLAQAGTAEEFARAGRQIIRTYGELTRSFPPKQKRPRTPSVKKYHLVQACRYIDAHIREPLTLARVAQNIYVSPYYLCQLFKEEKKETFSEFVTARRMETAKQLLLGSQLSVDEVAVQCGYGSSSYFSTVFRKQAGVSPREFRKGGVRKM</sequence>
<reference evidence="5" key="2">
    <citation type="journal article" date="2021" name="PeerJ">
        <title>Extensive microbial diversity within the chicken gut microbiome revealed by metagenomics and culture.</title>
        <authorList>
            <person name="Gilroy R."/>
            <person name="Ravi A."/>
            <person name="Getino M."/>
            <person name="Pursley I."/>
            <person name="Horton D.L."/>
            <person name="Alikhan N.F."/>
            <person name="Baker D."/>
            <person name="Gharbi K."/>
            <person name="Hall N."/>
            <person name="Watson M."/>
            <person name="Adriaenssens E.M."/>
            <person name="Foster-Nyarko E."/>
            <person name="Jarju S."/>
            <person name="Secka A."/>
            <person name="Antonio M."/>
            <person name="Oren A."/>
            <person name="Chaudhuri R.R."/>
            <person name="La Ragione R."/>
            <person name="Hildebrand F."/>
            <person name="Pallen M.J."/>
        </authorList>
    </citation>
    <scope>NUCLEOTIDE SEQUENCE</scope>
    <source>
        <strain evidence="5">CHK189-12415</strain>
    </source>
</reference>
<organism evidence="5 6">
    <name type="scientific">Candidatus Faecivivens stercoravium</name>
    <dbReference type="NCBI Taxonomy" id="2840803"/>
    <lineage>
        <taxon>Bacteria</taxon>
        <taxon>Bacillati</taxon>
        <taxon>Bacillota</taxon>
        <taxon>Clostridia</taxon>
        <taxon>Eubacteriales</taxon>
        <taxon>Oscillospiraceae</taxon>
        <taxon>Oscillospiraceae incertae sedis</taxon>
        <taxon>Candidatus Faecivivens</taxon>
    </lineage>
</organism>
<protein>
    <submittedName>
        <fullName evidence="5">Helix-turn-helix transcriptional regulator</fullName>
    </submittedName>
</protein>
<dbReference type="GO" id="GO:0003700">
    <property type="term" value="F:DNA-binding transcription factor activity"/>
    <property type="evidence" value="ECO:0007669"/>
    <property type="project" value="InterPro"/>
</dbReference>
<dbReference type="SUPFAM" id="SSF46689">
    <property type="entry name" value="Homeodomain-like"/>
    <property type="match status" value="2"/>
</dbReference>
<keyword evidence="1" id="KW-0805">Transcription regulation</keyword>
<evidence type="ECO:0000259" key="4">
    <source>
        <dbReference type="PROSITE" id="PS01124"/>
    </source>
</evidence>
<dbReference type="InterPro" id="IPR018062">
    <property type="entry name" value="HTH_AraC-typ_CS"/>
</dbReference>
<evidence type="ECO:0000313" key="6">
    <source>
        <dbReference type="Proteomes" id="UP000824241"/>
    </source>
</evidence>
<keyword evidence="2" id="KW-0238">DNA-binding</keyword>
<dbReference type="Proteomes" id="UP000824241">
    <property type="component" value="Unassembled WGS sequence"/>
</dbReference>
<evidence type="ECO:0000256" key="1">
    <source>
        <dbReference type="ARBA" id="ARBA00023015"/>
    </source>
</evidence>
<proteinExistence type="predicted"/>
<comment type="caution">
    <text evidence="5">The sequence shown here is derived from an EMBL/GenBank/DDBJ whole genome shotgun (WGS) entry which is preliminary data.</text>
</comment>
<evidence type="ECO:0000256" key="3">
    <source>
        <dbReference type="ARBA" id="ARBA00023163"/>
    </source>
</evidence>
<feature type="domain" description="HTH araC/xylS-type" evidence="4">
    <location>
        <begin position="129"/>
        <end position="227"/>
    </location>
</feature>
<evidence type="ECO:0000256" key="2">
    <source>
        <dbReference type="ARBA" id="ARBA00023125"/>
    </source>
</evidence>
<dbReference type="InterPro" id="IPR020449">
    <property type="entry name" value="Tscrpt_reg_AraC-type_HTH"/>
</dbReference>
<dbReference type="GO" id="GO:0043565">
    <property type="term" value="F:sequence-specific DNA binding"/>
    <property type="evidence" value="ECO:0007669"/>
    <property type="project" value="InterPro"/>
</dbReference>
<name>A0A9D1DXP7_9FIRM</name>
<accession>A0A9D1DXP7</accession>
<dbReference type="Gene3D" id="1.10.10.60">
    <property type="entry name" value="Homeodomain-like"/>
    <property type="match status" value="2"/>
</dbReference>
<dbReference type="SMART" id="SM00342">
    <property type="entry name" value="HTH_ARAC"/>
    <property type="match status" value="1"/>
</dbReference>
<dbReference type="PROSITE" id="PS01124">
    <property type="entry name" value="HTH_ARAC_FAMILY_2"/>
    <property type="match status" value="1"/>
</dbReference>
<dbReference type="Pfam" id="PF12833">
    <property type="entry name" value="HTH_18"/>
    <property type="match status" value="1"/>
</dbReference>
<dbReference type="InterPro" id="IPR009057">
    <property type="entry name" value="Homeodomain-like_sf"/>
</dbReference>
<dbReference type="EMBL" id="DVHA01000153">
    <property type="protein sequence ID" value="HIR60843.1"/>
    <property type="molecule type" value="Genomic_DNA"/>
</dbReference>
<gene>
    <name evidence="5" type="ORF">IAB37_04635</name>
</gene>
<dbReference type="InterPro" id="IPR018060">
    <property type="entry name" value="HTH_AraC"/>
</dbReference>
<dbReference type="PRINTS" id="PR00032">
    <property type="entry name" value="HTHARAC"/>
</dbReference>
<dbReference type="PROSITE" id="PS00041">
    <property type="entry name" value="HTH_ARAC_FAMILY_1"/>
    <property type="match status" value="1"/>
</dbReference>
<reference evidence="5" key="1">
    <citation type="submission" date="2020-10" db="EMBL/GenBank/DDBJ databases">
        <authorList>
            <person name="Gilroy R."/>
        </authorList>
    </citation>
    <scope>NUCLEOTIDE SEQUENCE</scope>
    <source>
        <strain evidence="5">CHK189-12415</strain>
    </source>
</reference>
<keyword evidence="3" id="KW-0804">Transcription</keyword>
<dbReference type="PANTHER" id="PTHR43280">
    <property type="entry name" value="ARAC-FAMILY TRANSCRIPTIONAL REGULATOR"/>
    <property type="match status" value="1"/>
</dbReference>
<evidence type="ECO:0000313" key="5">
    <source>
        <dbReference type="EMBL" id="HIR60843.1"/>
    </source>
</evidence>